<sequence length="294" mass="34725">MKGKILILILSFVFFFTGCNVNKTVCEESDDYPPISPFPKKNIHNITLYFPNKNLDYLVPEIRKVDIRNQPIEKIIIEELLKGTHNEQLTNLIPSETRLISTDIIGKIMYLNFSKELIREDLSEKEEALVLYSIINSAAQVENVDEVQILIEGETREVFYKYFTIDKPKKTSSLIINNAYVSPISTVMEYYNNIINQDYIGVIDLFHISERENKNYYALESYFQDYYGNISKYLIKEYKISNYDKFVSVYVVLELFYNNNMDKKVQEQEFILILEDNKFEINEILNKNFFMNIK</sequence>
<dbReference type="AlphaFoldDB" id="A0A1M5THE1"/>
<evidence type="ECO:0000313" key="2">
    <source>
        <dbReference type="EMBL" id="SHH50172.1"/>
    </source>
</evidence>
<dbReference type="SMART" id="SM00909">
    <property type="entry name" value="Germane"/>
    <property type="match status" value="1"/>
</dbReference>
<reference evidence="3" key="1">
    <citation type="submission" date="2016-11" db="EMBL/GenBank/DDBJ databases">
        <authorList>
            <person name="Varghese N."/>
            <person name="Submissions S."/>
        </authorList>
    </citation>
    <scope>NUCLEOTIDE SEQUENCE [LARGE SCALE GENOMIC DNA]</scope>
    <source>
        <strain evidence="3">DSM 13643</strain>
    </source>
</reference>
<dbReference type="PROSITE" id="PS51257">
    <property type="entry name" value="PROKAR_LIPOPROTEIN"/>
    <property type="match status" value="1"/>
</dbReference>
<dbReference type="Pfam" id="PF10646">
    <property type="entry name" value="Germane"/>
    <property type="match status" value="1"/>
</dbReference>
<accession>A0A1M5THE1</accession>
<feature type="domain" description="GerMN" evidence="1">
    <location>
        <begin position="73"/>
        <end position="160"/>
    </location>
</feature>
<evidence type="ECO:0000259" key="1">
    <source>
        <dbReference type="SMART" id="SM00909"/>
    </source>
</evidence>
<dbReference type="RefSeq" id="WP_073195987.1">
    <property type="nucleotide sequence ID" value="NZ_FQXO01000021.1"/>
</dbReference>
<protein>
    <submittedName>
        <fullName evidence="2">Sporulation and spore germination</fullName>
    </submittedName>
</protein>
<dbReference type="EMBL" id="FQXO01000021">
    <property type="protein sequence ID" value="SHH50172.1"/>
    <property type="molecule type" value="Genomic_DNA"/>
</dbReference>
<organism evidence="2 3">
    <name type="scientific">Caloranaerobacter azorensis DSM 13643</name>
    <dbReference type="NCBI Taxonomy" id="1121264"/>
    <lineage>
        <taxon>Bacteria</taxon>
        <taxon>Bacillati</taxon>
        <taxon>Bacillota</taxon>
        <taxon>Tissierellia</taxon>
        <taxon>Tissierellales</taxon>
        <taxon>Thermohalobacteraceae</taxon>
        <taxon>Caloranaerobacter</taxon>
    </lineage>
</organism>
<dbReference type="InterPro" id="IPR019606">
    <property type="entry name" value="GerMN"/>
</dbReference>
<keyword evidence="3" id="KW-1185">Reference proteome</keyword>
<gene>
    <name evidence="2" type="ORF">SAMN02745135_01010</name>
</gene>
<name>A0A1M5THE1_9FIRM</name>
<dbReference type="Proteomes" id="UP000183967">
    <property type="component" value="Unassembled WGS sequence"/>
</dbReference>
<proteinExistence type="predicted"/>
<dbReference type="OrthoDB" id="9809406at2"/>
<evidence type="ECO:0000313" key="3">
    <source>
        <dbReference type="Proteomes" id="UP000183967"/>
    </source>
</evidence>